<keyword evidence="3" id="KW-1185">Reference proteome</keyword>
<feature type="compositionally biased region" description="Basic and acidic residues" evidence="1">
    <location>
        <begin position="39"/>
        <end position="55"/>
    </location>
</feature>
<protein>
    <recommendedName>
        <fullName evidence="4">HEAT repeat protein</fullName>
    </recommendedName>
</protein>
<evidence type="ECO:0000256" key="1">
    <source>
        <dbReference type="SAM" id="MobiDB-lite"/>
    </source>
</evidence>
<reference evidence="3" key="1">
    <citation type="journal article" date="2019" name="Int. J. Syst. Evol. Microbiol.">
        <title>The Global Catalogue of Microorganisms (GCM) 10K type strain sequencing project: providing services to taxonomists for standard genome sequencing and annotation.</title>
        <authorList>
            <consortium name="The Broad Institute Genomics Platform"/>
            <consortium name="The Broad Institute Genome Sequencing Center for Infectious Disease"/>
            <person name="Wu L."/>
            <person name="Ma J."/>
        </authorList>
    </citation>
    <scope>NUCLEOTIDE SEQUENCE [LARGE SCALE GENOMIC DNA]</scope>
    <source>
        <strain evidence="3">JCM 14559</strain>
    </source>
</reference>
<evidence type="ECO:0008006" key="4">
    <source>
        <dbReference type="Google" id="ProtNLM"/>
    </source>
</evidence>
<dbReference type="RefSeq" id="WP_344552648.1">
    <property type="nucleotide sequence ID" value="NZ_BAAANS010000018.1"/>
</dbReference>
<organism evidence="2 3">
    <name type="scientific">Kitasatospora saccharophila</name>
    <dbReference type="NCBI Taxonomy" id="407973"/>
    <lineage>
        <taxon>Bacteria</taxon>
        <taxon>Bacillati</taxon>
        <taxon>Actinomycetota</taxon>
        <taxon>Actinomycetes</taxon>
        <taxon>Kitasatosporales</taxon>
        <taxon>Streptomycetaceae</taxon>
        <taxon>Kitasatospora</taxon>
    </lineage>
</organism>
<evidence type="ECO:0000313" key="2">
    <source>
        <dbReference type="EMBL" id="GAA2099175.1"/>
    </source>
</evidence>
<evidence type="ECO:0000313" key="3">
    <source>
        <dbReference type="Proteomes" id="UP001500897"/>
    </source>
</evidence>
<accession>A0ABP5IFB6</accession>
<name>A0ABP5IFB6_9ACTN</name>
<sequence length="377" mass="40289">MSATGGPGARTSLYDHAAELHRWAPDGPLPRNGEPYPDDGSHRGRKLPEAPEGRSARAAAVARVLDAHFARPDAPPSALEWSFHDLHVPFHRHEAIAAAARRAGADRARHTGRWLVRHAGDRCSATVGLALLAETATADDVPLIRTVGLLSHRFGPLAAHALERLPGGPEALRWLADRVEGWGRVYVVEALCRLDDPAARPWLLRRAVDGDGLNGYFAGRVATVGRLHEALAEFGHDVELLDHTGRLLFVMEDCEGMGMSLRRYPHAAAVLAAHARNTGRLPPTVERFLVAAVLAGHLAAEPTGAAGPGGAVEPGGEADGVWRAAALAAYLAALDRDDWCATARAALAAGDGRMRWLADSGPSRIRLRAFADHRVRG</sequence>
<dbReference type="EMBL" id="BAAANS010000018">
    <property type="protein sequence ID" value="GAA2099175.1"/>
    <property type="molecule type" value="Genomic_DNA"/>
</dbReference>
<feature type="region of interest" description="Disordered" evidence="1">
    <location>
        <begin position="1"/>
        <end position="55"/>
    </location>
</feature>
<comment type="caution">
    <text evidence="2">The sequence shown here is derived from an EMBL/GenBank/DDBJ whole genome shotgun (WGS) entry which is preliminary data.</text>
</comment>
<dbReference type="Proteomes" id="UP001500897">
    <property type="component" value="Unassembled WGS sequence"/>
</dbReference>
<proteinExistence type="predicted"/>
<gene>
    <name evidence="2" type="ORF">GCM10009759_30790</name>
</gene>